<dbReference type="RefSeq" id="WP_048096079.1">
    <property type="nucleotide sequence ID" value="NZ_CP011267.1"/>
</dbReference>
<dbReference type="AlphaFoldDB" id="A0A0F7IEA8"/>
<evidence type="ECO:0000313" key="1">
    <source>
        <dbReference type="EMBL" id="AKG91023.1"/>
    </source>
</evidence>
<organism evidence="1 2">
    <name type="scientific">Geoglobus ahangari</name>
    <dbReference type="NCBI Taxonomy" id="113653"/>
    <lineage>
        <taxon>Archaea</taxon>
        <taxon>Methanobacteriati</taxon>
        <taxon>Methanobacteriota</taxon>
        <taxon>Archaeoglobi</taxon>
        <taxon>Archaeoglobales</taxon>
        <taxon>Archaeoglobaceae</taxon>
        <taxon>Geoglobus</taxon>
    </lineage>
</organism>
<keyword evidence="2" id="KW-1185">Reference proteome</keyword>
<gene>
    <name evidence="1" type="ORF">GAH_01693</name>
</gene>
<name>A0A0F7IEA8_9EURY</name>
<sequence>MKKYRLSRDRKTLIVAKDSIVDKHLRFEGSILAGIMATFWGNVEAKEVRLAGRNFVGGDIICKRAIVGPKTEFGRIVASGNVVIFPKCKGRYVQADSVIIKEGCVIGAVRANRIIIDGLAKIGQLEGGKIIASREL</sequence>
<proteinExistence type="predicted"/>
<dbReference type="HOGENOM" id="CLU_1880977_0_0_2"/>
<protein>
    <recommendedName>
        <fullName evidence="3">Polymer-forming cytoskeletal protein</fullName>
    </recommendedName>
</protein>
<dbReference type="InParanoid" id="A0A0F7IEA8"/>
<reference evidence="1 2" key="1">
    <citation type="submission" date="2015-04" db="EMBL/GenBank/DDBJ databases">
        <title>The complete genome sequence of the hyperthermophilic, obligate iron-reducing archaeon Geoglobus ahangari strain 234T.</title>
        <authorList>
            <person name="Manzella M.P."/>
            <person name="Holmes D.E."/>
            <person name="Rocheleau J.M."/>
            <person name="Chung A."/>
            <person name="Reguera G."/>
            <person name="Kashefi K."/>
        </authorList>
    </citation>
    <scope>NUCLEOTIDE SEQUENCE [LARGE SCALE GENOMIC DNA]</scope>
    <source>
        <strain evidence="1 2">234</strain>
    </source>
</reference>
<dbReference type="KEGG" id="gah:GAH_01693"/>
<dbReference type="GeneID" id="24804262"/>
<evidence type="ECO:0000313" key="2">
    <source>
        <dbReference type="Proteomes" id="UP000034723"/>
    </source>
</evidence>
<evidence type="ECO:0008006" key="3">
    <source>
        <dbReference type="Google" id="ProtNLM"/>
    </source>
</evidence>
<dbReference type="EMBL" id="CP011267">
    <property type="protein sequence ID" value="AKG91023.1"/>
    <property type="molecule type" value="Genomic_DNA"/>
</dbReference>
<dbReference type="OrthoDB" id="51546at2157"/>
<dbReference type="STRING" id="113653.GAH_01693"/>
<dbReference type="Proteomes" id="UP000034723">
    <property type="component" value="Chromosome"/>
</dbReference>
<accession>A0A0F7IEA8</accession>